<feature type="coiled-coil region" evidence="1">
    <location>
        <begin position="138"/>
        <end position="183"/>
    </location>
</feature>
<feature type="region of interest" description="Disordered" evidence="2">
    <location>
        <begin position="191"/>
        <end position="215"/>
    </location>
</feature>
<gene>
    <name evidence="3" type="ORF">OE88DRAFT_1720985</name>
</gene>
<organism evidence="3 4">
    <name type="scientific">Heliocybe sulcata</name>
    <dbReference type="NCBI Taxonomy" id="5364"/>
    <lineage>
        <taxon>Eukaryota</taxon>
        <taxon>Fungi</taxon>
        <taxon>Dikarya</taxon>
        <taxon>Basidiomycota</taxon>
        <taxon>Agaricomycotina</taxon>
        <taxon>Agaricomycetes</taxon>
        <taxon>Gloeophyllales</taxon>
        <taxon>Gloeophyllaceae</taxon>
        <taxon>Heliocybe</taxon>
    </lineage>
</organism>
<dbReference type="AlphaFoldDB" id="A0A5C3MN14"/>
<reference evidence="3 4" key="1">
    <citation type="journal article" date="2019" name="Nat. Ecol. Evol.">
        <title>Megaphylogeny resolves global patterns of mushroom evolution.</title>
        <authorList>
            <person name="Varga T."/>
            <person name="Krizsan K."/>
            <person name="Foldi C."/>
            <person name="Dima B."/>
            <person name="Sanchez-Garcia M."/>
            <person name="Sanchez-Ramirez S."/>
            <person name="Szollosi G.J."/>
            <person name="Szarkandi J.G."/>
            <person name="Papp V."/>
            <person name="Albert L."/>
            <person name="Andreopoulos W."/>
            <person name="Angelini C."/>
            <person name="Antonin V."/>
            <person name="Barry K.W."/>
            <person name="Bougher N.L."/>
            <person name="Buchanan P."/>
            <person name="Buyck B."/>
            <person name="Bense V."/>
            <person name="Catcheside P."/>
            <person name="Chovatia M."/>
            <person name="Cooper J."/>
            <person name="Damon W."/>
            <person name="Desjardin D."/>
            <person name="Finy P."/>
            <person name="Geml J."/>
            <person name="Haridas S."/>
            <person name="Hughes K."/>
            <person name="Justo A."/>
            <person name="Karasinski D."/>
            <person name="Kautmanova I."/>
            <person name="Kiss B."/>
            <person name="Kocsube S."/>
            <person name="Kotiranta H."/>
            <person name="LaButti K.M."/>
            <person name="Lechner B.E."/>
            <person name="Liimatainen K."/>
            <person name="Lipzen A."/>
            <person name="Lukacs Z."/>
            <person name="Mihaltcheva S."/>
            <person name="Morgado L.N."/>
            <person name="Niskanen T."/>
            <person name="Noordeloos M.E."/>
            <person name="Ohm R.A."/>
            <person name="Ortiz-Santana B."/>
            <person name="Ovrebo C."/>
            <person name="Racz N."/>
            <person name="Riley R."/>
            <person name="Savchenko A."/>
            <person name="Shiryaev A."/>
            <person name="Soop K."/>
            <person name="Spirin V."/>
            <person name="Szebenyi C."/>
            <person name="Tomsovsky M."/>
            <person name="Tulloss R.E."/>
            <person name="Uehling J."/>
            <person name="Grigoriev I.V."/>
            <person name="Vagvolgyi C."/>
            <person name="Papp T."/>
            <person name="Martin F.M."/>
            <person name="Miettinen O."/>
            <person name="Hibbett D.S."/>
            <person name="Nagy L.G."/>
        </authorList>
    </citation>
    <scope>NUCLEOTIDE SEQUENCE [LARGE SCALE GENOMIC DNA]</scope>
    <source>
        <strain evidence="3 4">OMC1185</strain>
    </source>
</reference>
<sequence length="259" mass="29571">MDTSRNGGISHAAPSPKTRIKSGSIQQSADLVIELIEREKAKAVEQIRREYLELDKRFTEFRLASNGTMRTALDRSQAWSRAIQQARHESDGCREVLTRLKCIVRESPATQAILKERNICSANELDLIVLLPEILNLYQKSQTDLLASQQKCAELRRERDSDIHRLNRKLLELQEQFDALRESTAFEDAVSELDSRKVPSSDRSASESCSNSPEIPLRQISRSTHTIRNLTHADSYMLRTQTRQPLELLIAQMCTIRVL</sequence>
<name>A0A5C3MN14_9AGAM</name>
<keyword evidence="1" id="KW-0175">Coiled coil</keyword>
<protein>
    <submittedName>
        <fullName evidence="3">Uncharacterized protein</fullName>
    </submittedName>
</protein>
<dbReference type="EMBL" id="ML213527">
    <property type="protein sequence ID" value="TFK46812.1"/>
    <property type="molecule type" value="Genomic_DNA"/>
</dbReference>
<keyword evidence="4" id="KW-1185">Reference proteome</keyword>
<evidence type="ECO:0000256" key="1">
    <source>
        <dbReference type="SAM" id="Coils"/>
    </source>
</evidence>
<dbReference type="Proteomes" id="UP000305948">
    <property type="component" value="Unassembled WGS sequence"/>
</dbReference>
<evidence type="ECO:0000256" key="2">
    <source>
        <dbReference type="SAM" id="MobiDB-lite"/>
    </source>
</evidence>
<proteinExistence type="predicted"/>
<dbReference type="STRING" id="5364.A0A5C3MN14"/>
<accession>A0A5C3MN14</accession>
<dbReference type="OrthoDB" id="10660880at2759"/>
<feature type="compositionally biased region" description="Polar residues" evidence="2">
    <location>
        <begin position="201"/>
        <end position="213"/>
    </location>
</feature>
<evidence type="ECO:0000313" key="4">
    <source>
        <dbReference type="Proteomes" id="UP000305948"/>
    </source>
</evidence>
<feature type="region of interest" description="Disordered" evidence="2">
    <location>
        <begin position="1"/>
        <end position="23"/>
    </location>
</feature>
<evidence type="ECO:0000313" key="3">
    <source>
        <dbReference type="EMBL" id="TFK46812.1"/>
    </source>
</evidence>